<gene>
    <name evidence="1" type="ORF">UU34_C0002G0030</name>
</gene>
<evidence type="ECO:0000313" key="1">
    <source>
        <dbReference type="EMBL" id="KKR87913.1"/>
    </source>
</evidence>
<accession>A0A0G0UG84</accession>
<comment type="caution">
    <text evidence="1">The sequence shown here is derived from an EMBL/GenBank/DDBJ whole genome shotgun (WGS) entry which is preliminary data.</text>
</comment>
<proteinExistence type="predicted"/>
<evidence type="ECO:0000313" key="2">
    <source>
        <dbReference type="Proteomes" id="UP000034854"/>
    </source>
</evidence>
<dbReference type="AlphaFoldDB" id="A0A0G0UG84"/>
<protein>
    <submittedName>
        <fullName evidence="1">Uncharacterized protein</fullName>
    </submittedName>
</protein>
<organism evidence="1 2">
    <name type="scientific">Candidatus Curtissbacteria bacterium GW2011_GWA1_41_11</name>
    <dbReference type="NCBI Taxonomy" id="1618409"/>
    <lineage>
        <taxon>Bacteria</taxon>
        <taxon>Candidatus Curtissiibacteriota</taxon>
    </lineage>
</organism>
<reference evidence="1 2" key="1">
    <citation type="journal article" date="2015" name="Nature">
        <title>rRNA introns, odd ribosomes, and small enigmatic genomes across a large radiation of phyla.</title>
        <authorList>
            <person name="Brown C.T."/>
            <person name="Hug L.A."/>
            <person name="Thomas B.C."/>
            <person name="Sharon I."/>
            <person name="Castelle C.J."/>
            <person name="Singh A."/>
            <person name="Wilkins M.J."/>
            <person name="Williams K.H."/>
            <person name="Banfield J.F."/>
        </authorList>
    </citation>
    <scope>NUCLEOTIDE SEQUENCE [LARGE SCALE GENOMIC DNA]</scope>
</reference>
<sequence length="134" mass="15211">MEIGESTREEVYISRPEKLDPKKIVQAIGPWKVYGLDKGFRFESPQIPGLPNLEMVITKDEFSLNQVRWTRKDPAVFLRNVRKVEIHGPEIGIESDDGNCYIWQQGLKARIFFGKSKKGKTAAVSVSFGDSPRS</sequence>
<name>A0A0G0UG84_9BACT</name>
<dbReference type="Proteomes" id="UP000034854">
    <property type="component" value="Unassembled WGS sequence"/>
</dbReference>
<dbReference type="EMBL" id="LCAG01000002">
    <property type="protein sequence ID" value="KKR87913.1"/>
    <property type="molecule type" value="Genomic_DNA"/>
</dbReference>